<evidence type="ECO:0000313" key="12">
    <source>
        <dbReference type="EMBL" id="CAH0405828.1"/>
    </source>
</evidence>
<dbReference type="Pfam" id="PF12799">
    <property type="entry name" value="LRR_4"/>
    <property type="match status" value="1"/>
</dbReference>
<accession>A0ABN8BGB4</accession>
<protein>
    <recommendedName>
        <fullName evidence="11">Dynein axonemal light chain 1</fullName>
    </recommendedName>
</protein>
<dbReference type="SUPFAM" id="SSF52058">
    <property type="entry name" value="L domain-like"/>
    <property type="match status" value="1"/>
</dbReference>
<name>A0ABN8BGB4_CHISP</name>
<keyword evidence="6" id="KW-0243">Dynein</keyword>
<keyword evidence="7" id="KW-0505">Motor protein</keyword>
<dbReference type="InterPro" id="IPR032675">
    <property type="entry name" value="LRR_dom_sf"/>
</dbReference>
<dbReference type="InterPro" id="IPR025875">
    <property type="entry name" value="Leu-rich_rpt_4"/>
</dbReference>
<keyword evidence="3" id="KW-0433">Leucine-rich repeat</keyword>
<evidence type="ECO:0000256" key="10">
    <source>
        <dbReference type="ARBA" id="ARBA00049659"/>
    </source>
</evidence>
<evidence type="ECO:0000256" key="2">
    <source>
        <dbReference type="ARBA" id="ARBA00022490"/>
    </source>
</evidence>
<gene>
    <name evidence="12" type="ORF">CHILSU_LOCUS9198</name>
</gene>
<organism evidence="12 13">
    <name type="scientific">Chilo suppressalis</name>
    <name type="common">Asiatic rice borer moth</name>
    <dbReference type="NCBI Taxonomy" id="168631"/>
    <lineage>
        <taxon>Eukaryota</taxon>
        <taxon>Metazoa</taxon>
        <taxon>Ecdysozoa</taxon>
        <taxon>Arthropoda</taxon>
        <taxon>Hexapoda</taxon>
        <taxon>Insecta</taxon>
        <taxon>Pterygota</taxon>
        <taxon>Neoptera</taxon>
        <taxon>Endopterygota</taxon>
        <taxon>Lepidoptera</taxon>
        <taxon>Glossata</taxon>
        <taxon>Ditrysia</taxon>
        <taxon>Pyraloidea</taxon>
        <taxon>Crambidae</taxon>
        <taxon>Crambinae</taxon>
        <taxon>Chilo</taxon>
    </lineage>
</organism>
<keyword evidence="5" id="KW-0677">Repeat</keyword>
<evidence type="ECO:0000256" key="11">
    <source>
        <dbReference type="ARBA" id="ARBA00049760"/>
    </source>
</evidence>
<keyword evidence="8" id="KW-0206">Cytoskeleton</keyword>
<keyword evidence="2" id="KW-0963">Cytoplasm</keyword>
<evidence type="ECO:0000256" key="8">
    <source>
        <dbReference type="ARBA" id="ARBA00023212"/>
    </source>
</evidence>
<dbReference type="PANTHER" id="PTHR15454">
    <property type="entry name" value="NISCHARIN RELATED"/>
    <property type="match status" value="1"/>
</dbReference>
<dbReference type="PROSITE" id="PS51450">
    <property type="entry name" value="LRR"/>
    <property type="match status" value="3"/>
</dbReference>
<evidence type="ECO:0000256" key="4">
    <source>
        <dbReference type="ARBA" id="ARBA00022701"/>
    </source>
</evidence>
<comment type="subcellular location">
    <subcellularLocation>
        <location evidence="1">Cytoplasm</location>
        <location evidence="1">Cytoskeleton</location>
        <location evidence="1">Cilium axoneme</location>
    </subcellularLocation>
</comment>
<dbReference type="SMART" id="SM00365">
    <property type="entry name" value="LRR_SD22"/>
    <property type="match status" value="4"/>
</dbReference>
<proteinExistence type="inferred from homology"/>
<comment type="similarity">
    <text evidence="10">Belongs to the dynein light chain LC1-type family.</text>
</comment>
<keyword evidence="4" id="KW-0493">Microtubule</keyword>
<dbReference type="InterPro" id="IPR001611">
    <property type="entry name" value="Leu-rich_rpt"/>
</dbReference>
<dbReference type="Proteomes" id="UP001153292">
    <property type="component" value="Chromosome 5"/>
</dbReference>
<evidence type="ECO:0000256" key="1">
    <source>
        <dbReference type="ARBA" id="ARBA00004430"/>
    </source>
</evidence>
<evidence type="ECO:0000256" key="9">
    <source>
        <dbReference type="ARBA" id="ARBA00023273"/>
    </source>
</evidence>
<dbReference type="EMBL" id="OU963898">
    <property type="protein sequence ID" value="CAH0405828.1"/>
    <property type="molecule type" value="Genomic_DNA"/>
</dbReference>
<evidence type="ECO:0000256" key="5">
    <source>
        <dbReference type="ARBA" id="ARBA00022737"/>
    </source>
</evidence>
<evidence type="ECO:0000256" key="3">
    <source>
        <dbReference type="ARBA" id="ARBA00022614"/>
    </source>
</evidence>
<evidence type="ECO:0000313" key="13">
    <source>
        <dbReference type="Proteomes" id="UP001153292"/>
    </source>
</evidence>
<evidence type="ECO:0000256" key="7">
    <source>
        <dbReference type="ARBA" id="ARBA00023175"/>
    </source>
</evidence>
<evidence type="ECO:0000256" key="6">
    <source>
        <dbReference type="ARBA" id="ARBA00023017"/>
    </source>
</evidence>
<keyword evidence="13" id="KW-1185">Reference proteome</keyword>
<sequence length="237" mass="26714">MIRAINHKYISVSPCCCLQFDFIMTLNVIKLIVIETANSTYLANFINVNKIMALKPTTCKEAIARWEKLKGEVAAEATVIELQFQWPPIEKMDGALSTLVACEKLSLSSNMIDKIAGIAGMRSLKILSLGRNYIKSLSGIETVADTLEELWISYNPIDKLKGVGALKNLRVLYMSNNMIKEWVEFNRLQECTSLRDLVFIGNPLCDNQPDVDTWRTQASNRLQQITKLDGIPIVRET</sequence>
<keyword evidence="9" id="KW-0966">Cell projection</keyword>
<dbReference type="Gene3D" id="3.80.10.10">
    <property type="entry name" value="Ribonuclease Inhibitor"/>
    <property type="match status" value="1"/>
</dbReference>
<reference evidence="12" key="1">
    <citation type="submission" date="2021-12" db="EMBL/GenBank/DDBJ databases">
        <authorList>
            <person name="King R."/>
        </authorList>
    </citation>
    <scope>NUCLEOTIDE SEQUENCE</scope>
</reference>
<dbReference type="PANTHER" id="PTHR15454:SF73">
    <property type="entry name" value="DYNEIN AXONEMAL LIGHT CHAIN 1"/>
    <property type="match status" value="1"/>
</dbReference>